<sequence length="90" mass="9873">MPNTEWIWIKMSAHPWYLGVGGGMGRYSYIAQVPKTTPPTATTMPALAPPMAPVPPVHVPPPRLLNRLKADGLRTILEEKLLSTEGLMGR</sequence>
<dbReference type="Proteomes" id="UP000011115">
    <property type="component" value="Unassembled WGS sequence"/>
</dbReference>
<dbReference type="PaxDb" id="4113-PGSC0003DMT400093345"/>
<dbReference type="Gramene" id="PGSC0003DMT400093345">
    <property type="protein sequence ID" value="PGSC0003DMT400093345"/>
    <property type="gene ID" value="PGSC0003DMG400042916"/>
</dbReference>
<evidence type="ECO:0000313" key="1">
    <source>
        <dbReference type="EnsemblPlants" id="PGSC0003DMT400093345"/>
    </source>
</evidence>
<dbReference type="AlphaFoldDB" id="M1DRS0"/>
<dbReference type="PANTHER" id="PTHR33180">
    <property type="entry name" value="PHOTOSYSTEM II CP43 REACTION CENTER PROTEIN"/>
    <property type="match status" value="1"/>
</dbReference>
<dbReference type="InParanoid" id="M1DRS0"/>
<reference evidence="1" key="2">
    <citation type="submission" date="2015-06" db="UniProtKB">
        <authorList>
            <consortium name="EnsemblPlants"/>
        </authorList>
    </citation>
    <scope>IDENTIFICATION</scope>
    <source>
        <strain evidence="1">DM1-3 516 R44</strain>
    </source>
</reference>
<reference evidence="2" key="1">
    <citation type="journal article" date="2011" name="Nature">
        <title>Genome sequence and analysis of the tuber crop potato.</title>
        <authorList>
            <consortium name="The Potato Genome Sequencing Consortium"/>
        </authorList>
    </citation>
    <scope>NUCLEOTIDE SEQUENCE [LARGE SCALE GENOMIC DNA]</scope>
    <source>
        <strain evidence="2">cv. DM1-3 516 R44</strain>
    </source>
</reference>
<evidence type="ECO:0000313" key="2">
    <source>
        <dbReference type="Proteomes" id="UP000011115"/>
    </source>
</evidence>
<accession>M1DRS0</accession>
<dbReference type="PANTHER" id="PTHR33180:SF31">
    <property type="entry name" value="POLYPROTEIN PROTEIN"/>
    <property type="match status" value="1"/>
</dbReference>
<dbReference type="EnsemblPlants" id="PGSC0003DMT400093345">
    <property type="protein sequence ID" value="PGSC0003DMT400093345"/>
    <property type="gene ID" value="PGSC0003DMG400042916"/>
</dbReference>
<name>M1DRS0_SOLTU</name>
<dbReference type="HOGENOM" id="CLU_2445120_0_0_1"/>
<protein>
    <submittedName>
        <fullName evidence="1">Uncharacterized protein</fullName>
    </submittedName>
</protein>
<proteinExistence type="predicted"/>
<keyword evidence="2" id="KW-1185">Reference proteome</keyword>
<organism evidence="1 2">
    <name type="scientific">Solanum tuberosum</name>
    <name type="common">Potato</name>
    <dbReference type="NCBI Taxonomy" id="4113"/>
    <lineage>
        <taxon>Eukaryota</taxon>
        <taxon>Viridiplantae</taxon>
        <taxon>Streptophyta</taxon>
        <taxon>Embryophyta</taxon>
        <taxon>Tracheophyta</taxon>
        <taxon>Spermatophyta</taxon>
        <taxon>Magnoliopsida</taxon>
        <taxon>eudicotyledons</taxon>
        <taxon>Gunneridae</taxon>
        <taxon>Pentapetalae</taxon>
        <taxon>asterids</taxon>
        <taxon>lamiids</taxon>
        <taxon>Solanales</taxon>
        <taxon>Solanaceae</taxon>
        <taxon>Solanoideae</taxon>
        <taxon>Solaneae</taxon>
        <taxon>Solanum</taxon>
    </lineage>
</organism>